<evidence type="ECO:0008006" key="3">
    <source>
        <dbReference type="Google" id="ProtNLM"/>
    </source>
</evidence>
<keyword evidence="2" id="KW-1185">Reference proteome</keyword>
<comment type="caution">
    <text evidence="1">The sequence shown here is derived from an EMBL/GenBank/DDBJ whole genome shotgun (WGS) entry which is preliminary data.</text>
</comment>
<dbReference type="EMBL" id="JAACJL010000048">
    <property type="protein sequence ID" value="KAF4612558.1"/>
    <property type="molecule type" value="Genomic_DNA"/>
</dbReference>
<dbReference type="Pfam" id="PF00300">
    <property type="entry name" value="His_Phos_1"/>
    <property type="match status" value="1"/>
</dbReference>
<dbReference type="PANTHER" id="PTHR48100:SF1">
    <property type="entry name" value="HISTIDINE PHOSPHATASE FAMILY PROTEIN-RELATED"/>
    <property type="match status" value="1"/>
</dbReference>
<dbReference type="Proteomes" id="UP000521872">
    <property type="component" value="Unassembled WGS sequence"/>
</dbReference>
<dbReference type="InterPro" id="IPR029033">
    <property type="entry name" value="His_PPase_superfam"/>
</dbReference>
<proteinExistence type="predicted"/>
<accession>A0A8H4QKH6</accession>
<dbReference type="Gene3D" id="3.40.50.1240">
    <property type="entry name" value="Phosphoglycerate mutase-like"/>
    <property type="match status" value="1"/>
</dbReference>
<dbReference type="CDD" id="cd07040">
    <property type="entry name" value="HP"/>
    <property type="match status" value="1"/>
</dbReference>
<dbReference type="SMART" id="SM00855">
    <property type="entry name" value="PGAM"/>
    <property type="match status" value="1"/>
</dbReference>
<organism evidence="1 2">
    <name type="scientific">Agrocybe pediades</name>
    <dbReference type="NCBI Taxonomy" id="84607"/>
    <lineage>
        <taxon>Eukaryota</taxon>
        <taxon>Fungi</taxon>
        <taxon>Dikarya</taxon>
        <taxon>Basidiomycota</taxon>
        <taxon>Agaricomycotina</taxon>
        <taxon>Agaricomycetes</taxon>
        <taxon>Agaricomycetidae</taxon>
        <taxon>Agaricales</taxon>
        <taxon>Agaricineae</taxon>
        <taxon>Strophariaceae</taxon>
        <taxon>Agrocybe</taxon>
    </lineage>
</organism>
<dbReference type="InterPro" id="IPR013078">
    <property type="entry name" value="His_Pase_superF_clade-1"/>
</dbReference>
<dbReference type="GO" id="GO:0005737">
    <property type="term" value="C:cytoplasm"/>
    <property type="evidence" value="ECO:0007669"/>
    <property type="project" value="TreeGrafter"/>
</dbReference>
<gene>
    <name evidence="1" type="ORF">D9613_012734</name>
</gene>
<dbReference type="AlphaFoldDB" id="A0A8H4QKH6"/>
<evidence type="ECO:0000313" key="1">
    <source>
        <dbReference type="EMBL" id="KAF4612558.1"/>
    </source>
</evidence>
<dbReference type="SUPFAM" id="SSF53254">
    <property type="entry name" value="Phosphoglycerate mutase-like"/>
    <property type="match status" value="1"/>
</dbReference>
<dbReference type="PANTHER" id="PTHR48100">
    <property type="entry name" value="BROAD-SPECIFICITY PHOSPHATASE YOR283W-RELATED"/>
    <property type="match status" value="1"/>
</dbReference>
<name>A0A8H4QKH6_9AGAR</name>
<dbReference type="GO" id="GO:0016791">
    <property type="term" value="F:phosphatase activity"/>
    <property type="evidence" value="ECO:0007669"/>
    <property type="project" value="TreeGrafter"/>
</dbReference>
<sequence>MPLLPSTTDDALFDNLLPGDIHRYARISKAAHSAVSSYIRCRFRIQDVLGKYFTEREILEFRRLQYYTGMFISGSTALQFFERKRYQESDLDVYVEHRYRRYVAAFMLKVGYAYIEAPEGWPLAGDEGPPESLEAILERVPDEEDGEGGGDDLFAGAFHPAAPTWYFGAAILLNFEKKNPHRKIQVITCHRAPLQKVLHFHSTMPQSRQSYCQMIRVIGKSIRSADFSITPFSSKYHHHLILLSMAQQVKYESFPGFFAHDGIQRTQTPLPAIPPSFGLLDHESGNWTRFLDTLSAMNKEAPGVSYKFFLLSRHGQGSHNVAEAKYGTEAWDDYWSTINGDGELTWGPDPKLTNLGILQAEEACKGWQTEAAAGLPHPDRRYCSPLSRALNTCSIMFKNVYPDNKGPVVVWENCREDIGLHTCDKRDTKSYIASAFPDFVIEDGFTEEDELWHATLRETAAEITARARGVIDRIFREDGDAPFISITAHGGFINAFLAAVGRDIYPLPTGGTSSVFFLINIRVLTGRPGGTTGILPIVVKRTAQN</sequence>
<protein>
    <recommendedName>
        <fullName evidence="3">Phosphoglycerate mutase-like protein</fullName>
    </recommendedName>
</protein>
<dbReference type="InterPro" id="IPR050275">
    <property type="entry name" value="PGM_Phosphatase"/>
</dbReference>
<reference evidence="1 2" key="1">
    <citation type="submission" date="2019-12" db="EMBL/GenBank/DDBJ databases">
        <authorList>
            <person name="Floudas D."/>
            <person name="Bentzer J."/>
            <person name="Ahren D."/>
            <person name="Johansson T."/>
            <person name="Persson P."/>
            <person name="Tunlid A."/>
        </authorList>
    </citation>
    <scope>NUCLEOTIDE SEQUENCE [LARGE SCALE GENOMIC DNA]</scope>
    <source>
        <strain evidence="1 2">CBS 102.39</strain>
    </source>
</reference>
<evidence type="ECO:0000313" key="2">
    <source>
        <dbReference type="Proteomes" id="UP000521872"/>
    </source>
</evidence>